<keyword evidence="2" id="KW-0812">Transmembrane</keyword>
<dbReference type="RefSeq" id="WP_398281377.1">
    <property type="nucleotide sequence ID" value="NZ_JBITLV010000004.1"/>
</dbReference>
<dbReference type="EMBL" id="JBITLV010000004">
    <property type="protein sequence ID" value="MFI7588216.1"/>
    <property type="molecule type" value="Genomic_DNA"/>
</dbReference>
<evidence type="ECO:0008006" key="5">
    <source>
        <dbReference type="Google" id="ProtNLM"/>
    </source>
</evidence>
<gene>
    <name evidence="3" type="ORF">ACIB24_14200</name>
</gene>
<reference evidence="3 4" key="1">
    <citation type="submission" date="2024-10" db="EMBL/GenBank/DDBJ databases">
        <title>The Natural Products Discovery Center: Release of the First 8490 Sequenced Strains for Exploring Actinobacteria Biosynthetic Diversity.</title>
        <authorList>
            <person name="Kalkreuter E."/>
            <person name="Kautsar S.A."/>
            <person name="Yang D."/>
            <person name="Bader C.D."/>
            <person name="Teijaro C.N."/>
            <person name="Fluegel L."/>
            <person name="Davis C.M."/>
            <person name="Simpson J.R."/>
            <person name="Lauterbach L."/>
            <person name="Steele A.D."/>
            <person name="Gui C."/>
            <person name="Meng S."/>
            <person name="Li G."/>
            <person name="Viehrig K."/>
            <person name="Ye F."/>
            <person name="Su P."/>
            <person name="Kiefer A.F."/>
            <person name="Nichols A."/>
            <person name="Cepeda A.J."/>
            <person name="Yan W."/>
            <person name="Fan B."/>
            <person name="Jiang Y."/>
            <person name="Adhikari A."/>
            <person name="Zheng C.-J."/>
            <person name="Schuster L."/>
            <person name="Cowan T.M."/>
            <person name="Smanski M.J."/>
            <person name="Chevrette M.G."/>
            <person name="De Carvalho L.P.S."/>
            <person name="Shen B."/>
        </authorList>
    </citation>
    <scope>NUCLEOTIDE SEQUENCE [LARGE SCALE GENOMIC DNA]</scope>
    <source>
        <strain evidence="3 4">NPDC049639</strain>
    </source>
</reference>
<dbReference type="Proteomes" id="UP001612915">
    <property type="component" value="Unassembled WGS sequence"/>
</dbReference>
<evidence type="ECO:0000313" key="4">
    <source>
        <dbReference type="Proteomes" id="UP001612915"/>
    </source>
</evidence>
<feature type="region of interest" description="Disordered" evidence="1">
    <location>
        <begin position="47"/>
        <end position="98"/>
    </location>
</feature>
<proteinExistence type="predicted"/>
<organism evidence="3 4">
    <name type="scientific">Spongisporangium articulatum</name>
    <dbReference type="NCBI Taxonomy" id="3362603"/>
    <lineage>
        <taxon>Bacteria</taxon>
        <taxon>Bacillati</taxon>
        <taxon>Actinomycetota</taxon>
        <taxon>Actinomycetes</taxon>
        <taxon>Kineosporiales</taxon>
        <taxon>Kineosporiaceae</taxon>
        <taxon>Spongisporangium</taxon>
    </lineage>
</organism>
<sequence>MRHPRQAARTQKPPPRSPARSALITGVSLIAGVLAFLVVSRLVGGVPSSTPAEAAGTPVAKPAASDRKASTSRSRTPAAGEQLRAKAPLNKVSQDQGSSIALPDGRTLWIFADTFQKDRSPSFFVTSSVATTEPGGRVLSYATHGGVPTEFLPRTKREHKGSRDGVRYTAVWPVGSTLLPDGRVIIAYAKYNVTVRSQQYEFLGSGLFAYRYRSAKALHKGAVATRIADDMWAAYDGEVRSPVYADGFVYFSQCQDLKCYSLRTTPQGLTDRLTYRWWTGSGWSAKRSDRAPVTIGSAHPGGNASVVRLSTGGYAMADTEVGAPSPYGYLWVAPRAWGPWSRAASFVMPNCGSRGCYGLNLHPTQSTGTLLRLSYSTVIGPYVRVTDIPVTMAADRTSVSVR</sequence>
<protein>
    <recommendedName>
        <fullName evidence="5">DUF4185 domain-containing protein</fullName>
    </recommendedName>
</protein>
<accession>A0ABW8ARH6</accession>
<feature type="region of interest" description="Disordered" evidence="1">
    <location>
        <begin position="1"/>
        <end position="20"/>
    </location>
</feature>
<evidence type="ECO:0000256" key="1">
    <source>
        <dbReference type="SAM" id="MobiDB-lite"/>
    </source>
</evidence>
<evidence type="ECO:0000256" key="2">
    <source>
        <dbReference type="SAM" id="Phobius"/>
    </source>
</evidence>
<evidence type="ECO:0000313" key="3">
    <source>
        <dbReference type="EMBL" id="MFI7588216.1"/>
    </source>
</evidence>
<name>A0ABW8ARH6_9ACTN</name>
<keyword evidence="2" id="KW-0472">Membrane</keyword>
<keyword evidence="4" id="KW-1185">Reference proteome</keyword>
<keyword evidence="2" id="KW-1133">Transmembrane helix</keyword>
<feature type="transmembrane region" description="Helical" evidence="2">
    <location>
        <begin position="21"/>
        <end position="43"/>
    </location>
</feature>
<comment type="caution">
    <text evidence="3">The sequence shown here is derived from an EMBL/GenBank/DDBJ whole genome shotgun (WGS) entry which is preliminary data.</text>
</comment>